<dbReference type="AlphaFoldDB" id="B3PKQ6"/>
<dbReference type="EMBL" id="CP000934">
    <property type="protein sequence ID" value="ACE82937.1"/>
    <property type="molecule type" value="Genomic_DNA"/>
</dbReference>
<keyword evidence="2" id="KW-1185">Reference proteome</keyword>
<dbReference type="HOGENOM" id="CLU_3341868_0_0_6"/>
<dbReference type="KEGG" id="cja:CJA_0813"/>
<dbReference type="Proteomes" id="UP000001036">
    <property type="component" value="Chromosome"/>
</dbReference>
<reference evidence="1 2" key="1">
    <citation type="journal article" date="2008" name="J. Bacteriol.">
        <title>Insights into plant cell wall degradation from the genome sequence of the soil bacterium Cellvibrio japonicus.</title>
        <authorList>
            <person name="Deboy R.T."/>
            <person name="Mongodin E.F."/>
            <person name="Fouts D.E."/>
            <person name="Tailford L.E."/>
            <person name="Khouri H."/>
            <person name="Emerson J.B."/>
            <person name="Mohamoud Y."/>
            <person name="Watkins K."/>
            <person name="Henrissat B."/>
            <person name="Gilbert H.J."/>
            <person name="Nelson K.E."/>
        </authorList>
    </citation>
    <scope>NUCLEOTIDE SEQUENCE [LARGE SCALE GENOMIC DNA]</scope>
    <source>
        <strain evidence="1 2">Ueda107</strain>
    </source>
</reference>
<protein>
    <submittedName>
        <fullName evidence="1">Uncharacterized protein</fullName>
    </submittedName>
</protein>
<evidence type="ECO:0000313" key="2">
    <source>
        <dbReference type="Proteomes" id="UP000001036"/>
    </source>
</evidence>
<sequence length="37" mass="4319">MVLLRKSNPQNHNLQTAVEHNVTRFEESPCKTQVKKL</sequence>
<organism evidence="1 2">
    <name type="scientific">Cellvibrio japonicus (strain Ueda107)</name>
    <name type="common">Pseudomonas fluorescens subsp. cellulosa</name>
    <dbReference type="NCBI Taxonomy" id="498211"/>
    <lineage>
        <taxon>Bacteria</taxon>
        <taxon>Pseudomonadati</taxon>
        <taxon>Pseudomonadota</taxon>
        <taxon>Gammaproteobacteria</taxon>
        <taxon>Cellvibrionales</taxon>
        <taxon>Cellvibrionaceae</taxon>
        <taxon>Cellvibrio</taxon>
    </lineage>
</organism>
<proteinExistence type="predicted"/>
<evidence type="ECO:0000313" key="1">
    <source>
        <dbReference type="EMBL" id="ACE82937.1"/>
    </source>
</evidence>
<gene>
    <name evidence="1" type="ordered locus">CJA_0813</name>
</gene>
<name>B3PKQ6_CELJU</name>
<accession>B3PKQ6</accession>